<accession>A0ABR5Z6T0</accession>
<dbReference type="Proteomes" id="UP000786387">
    <property type="component" value="Unassembled WGS sequence"/>
</dbReference>
<dbReference type="EMBL" id="JAAMRF010000013">
    <property type="protein sequence ID" value="MBA1275903.1"/>
    <property type="molecule type" value="Genomic_DNA"/>
</dbReference>
<organism evidence="2 3">
    <name type="scientific">Stutzerimonas azotifigens</name>
    <dbReference type="NCBI Taxonomy" id="291995"/>
    <lineage>
        <taxon>Bacteria</taxon>
        <taxon>Pseudomonadati</taxon>
        <taxon>Pseudomonadota</taxon>
        <taxon>Gammaproteobacteria</taxon>
        <taxon>Pseudomonadales</taxon>
        <taxon>Pseudomonadaceae</taxon>
        <taxon>Stutzerimonas</taxon>
    </lineage>
</organism>
<protein>
    <submittedName>
        <fullName evidence="2">DUF2946 domain-containing protein</fullName>
    </submittedName>
</protein>
<evidence type="ECO:0000256" key="1">
    <source>
        <dbReference type="SAM" id="MobiDB-lite"/>
    </source>
</evidence>
<proteinExistence type="predicted"/>
<evidence type="ECO:0000313" key="3">
    <source>
        <dbReference type="Proteomes" id="UP000786387"/>
    </source>
</evidence>
<feature type="compositionally biased region" description="Basic and acidic residues" evidence="1">
    <location>
        <begin position="36"/>
        <end position="56"/>
    </location>
</feature>
<comment type="caution">
    <text evidence="2">The sequence shown here is derived from an EMBL/GenBank/DDBJ whole genome shotgun (WGS) entry which is preliminary data.</text>
</comment>
<gene>
    <name evidence="2" type="ORF">G7026_21385</name>
</gene>
<keyword evidence="3" id="KW-1185">Reference proteome</keyword>
<sequence length="130" mass="13699">MLSHMLTMAASGGMSAHTKQMMGWGGHCLMAQQAPAHHDAHHAHGDHGDHAGHHADSGSAPHDPGSNHHLMMQQCCCGAMSASLAALPAAPLHFQQRIVARLATLPQPPPAALSPRYLWPSLNPRASPLV</sequence>
<name>A0ABR5Z6T0_9GAMM</name>
<evidence type="ECO:0000313" key="2">
    <source>
        <dbReference type="EMBL" id="MBA1275903.1"/>
    </source>
</evidence>
<feature type="region of interest" description="Disordered" evidence="1">
    <location>
        <begin position="35"/>
        <end position="66"/>
    </location>
</feature>
<reference evidence="2 3" key="1">
    <citation type="submission" date="2020-02" db="EMBL/GenBank/DDBJ databases">
        <title>Synteny-based analysis reveals conserved mechanism for high triclosan tolerance in Pseudomonas, as well as instances of horizontal transfer.</title>
        <authorList>
            <person name="Mcfarland A.G."/>
            <person name="Bertucci H.K."/>
            <person name="Litmann E."/>
            <person name="Shen J."/>
            <person name="Huttenhower C."/>
            <person name="Hartmann E.M."/>
        </authorList>
    </citation>
    <scope>NUCLEOTIDE SEQUENCE [LARGE SCALE GENOMIC DNA]</scope>
    <source>
        <strain evidence="2 3">115A1</strain>
    </source>
</reference>